<proteinExistence type="inferred from homology"/>
<organism evidence="6 7">
    <name type="scientific">Brooklawnia cerclae</name>
    <dbReference type="NCBI Taxonomy" id="349934"/>
    <lineage>
        <taxon>Bacteria</taxon>
        <taxon>Bacillati</taxon>
        <taxon>Actinomycetota</taxon>
        <taxon>Actinomycetes</taxon>
        <taxon>Propionibacteriales</taxon>
        <taxon>Propionibacteriaceae</taxon>
        <taxon>Brooklawnia</taxon>
    </lineage>
</organism>
<dbReference type="Pfam" id="PF13416">
    <property type="entry name" value="SBP_bac_8"/>
    <property type="match status" value="1"/>
</dbReference>
<dbReference type="PANTHER" id="PTHR30061:SF50">
    <property type="entry name" value="MALTOSE_MALTODEXTRIN-BINDING PERIPLASMIC PROTEIN"/>
    <property type="match status" value="1"/>
</dbReference>
<dbReference type="Proteomes" id="UP000749311">
    <property type="component" value="Unassembled WGS sequence"/>
</dbReference>
<keyword evidence="3" id="KW-0762">Sugar transport</keyword>
<dbReference type="EMBL" id="JAAMOZ010000001">
    <property type="protein sequence ID" value="NIH57472.1"/>
    <property type="molecule type" value="Genomic_DNA"/>
</dbReference>
<dbReference type="InterPro" id="IPR006059">
    <property type="entry name" value="SBP"/>
</dbReference>
<keyword evidence="2" id="KW-0813">Transport</keyword>
<dbReference type="PRINTS" id="PR00181">
    <property type="entry name" value="MALTOSEBP"/>
</dbReference>
<keyword evidence="4 5" id="KW-0732">Signal</keyword>
<reference evidence="6 7" key="1">
    <citation type="submission" date="2020-02" db="EMBL/GenBank/DDBJ databases">
        <title>Sequencing the genomes of 1000 actinobacteria strains.</title>
        <authorList>
            <person name="Klenk H.-P."/>
        </authorList>
    </citation>
    <scope>NUCLEOTIDE SEQUENCE [LARGE SCALE GENOMIC DNA]</scope>
    <source>
        <strain evidence="6 7">DSM 19609</strain>
    </source>
</reference>
<dbReference type="InterPro" id="IPR006060">
    <property type="entry name" value="Maltose/Cyclodextrin-bd"/>
</dbReference>
<protein>
    <submittedName>
        <fullName evidence="6">Arabinogalactan oligomer/maltooligosaccharide transport system substrate-binding protein</fullName>
    </submittedName>
</protein>
<comment type="caution">
    <text evidence="6">The sequence shown here is derived from an EMBL/GenBank/DDBJ whole genome shotgun (WGS) entry which is preliminary data.</text>
</comment>
<evidence type="ECO:0000256" key="5">
    <source>
        <dbReference type="SAM" id="SignalP"/>
    </source>
</evidence>
<sequence length="411" mass="42339">MRRTITAGVTLALVLGLALSGCDGDDPAATSTPSATATAMITVWVDENQESAFAPLAEEFEQDTGIAVNLVVKDDSELVDDFAAQAASGSGPDAIIAPNDAVGSLAADGLISPIDLGEATANFQDAAVEAFTVDDELYGVPYAVENLALIRNTDLAAEAPATWDDVLAAGDAAGTPLPILIGGTDSSAASAYNLYPFQQSFGASAFEVADDGSYDPTRLAMGGENGRAFAEWLDAQAQAGILRSTITDDVAIAEFLAGNAPFIVTGPWNLATIKESGIAYAIDPIPQAGPYASSPFIGVQGLVMSAHSRNPTAVREFLVDYVASQEGQTAIYRVGNRAPANSAAFEDAESDADTAAFVAAGAGGIPVPNSPAMDEVWAEWSQAETRIIDRSTDDAAGTWDDMVSSLQAELG</sequence>
<dbReference type="Gene3D" id="3.40.190.10">
    <property type="entry name" value="Periplasmic binding protein-like II"/>
    <property type="match status" value="2"/>
</dbReference>
<dbReference type="RefSeq" id="WP_167167222.1">
    <property type="nucleotide sequence ID" value="NZ_BAAAOO010000007.1"/>
</dbReference>
<comment type="similarity">
    <text evidence="1">Belongs to the bacterial solute-binding protein 1 family.</text>
</comment>
<dbReference type="PANTHER" id="PTHR30061">
    <property type="entry name" value="MALTOSE-BINDING PERIPLASMIC PROTEIN"/>
    <property type="match status" value="1"/>
</dbReference>
<dbReference type="PROSITE" id="PS51257">
    <property type="entry name" value="PROKAR_LIPOPROTEIN"/>
    <property type="match status" value="1"/>
</dbReference>
<feature type="signal peptide" evidence="5">
    <location>
        <begin position="1"/>
        <end position="20"/>
    </location>
</feature>
<evidence type="ECO:0000256" key="1">
    <source>
        <dbReference type="ARBA" id="ARBA00008520"/>
    </source>
</evidence>
<gene>
    <name evidence="6" type="ORF">FB473_002117</name>
</gene>
<evidence type="ECO:0000256" key="2">
    <source>
        <dbReference type="ARBA" id="ARBA00022448"/>
    </source>
</evidence>
<accession>A0ABX0SL61</accession>
<keyword evidence="7" id="KW-1185">Reference proteome</keyword>
<feature type="chain" id="PRO_5045657225" evidence="5">
    <location>
        <begin position="21"/>
        <end position="411"/>
    </location>
</feature>
<evidence type="ECO:0000313" key="6">
    <source>
        <dbReference type="EMBL" id="NIH57472.1"/>
    </source>
</evidence>
<dbReference type="SUPFAM" id="SSF53850">
    <property type="entry name" value="Periplasmic binding protein-like II"/>
    <property type="match status" value="1"/>
</dbReference>
<evidence type="ECO:0000256" key="4">
    <source>
        <dbReference type="ARBA" id="ARBA00022729"/>
    </source>
</evidence>
<evidence type="ECO:0000256" key="3">
    <source>
        <dbReference type="ARBA" id="ARBA00022597"/>
    </source>
</evidence>
<evidence type="ECO:0000313" key="7">
    <source>
        <dbReference type="Proteomes" id="UP000749311"/>
    </source>
</evidence>
<name>A0ABX0SL61_9ACTN</name>